<dbReference type="OrthoDB" id="1930390at2759"/>
<keyword evidence="2" id="KW-0325">Glycoprotein</keyword>
<evidence type="ECO:0000259" key="4">
    <source>
        <dbReference type="PROSITE" id="PS50927"/>
    </source>
</evidence>
<feature type="domain" description="Bulb-type lectin" evidence="4">
    <location>
        <begin position="24"/>
        <end position="147"/>
    </location>
</feature>
<dbReference type="InterPro" id="IPR036426">
    <property type="entry name" value="Bulb-type_lectin_dom_sf"/>
</dbReference>
<dbReference type="FunFam" id="2.90.10.10:FF:000013">
    <property type="entry name" value="G-type lectin S-receptor-like serine/threonine-protein kinase LECRK1"/>
    <property type="match status" value="1"/>
</dbReference>
<evidence type="ECO:0000313" key="6">
    <source>
        <dbReference type="RefSeq" id="XP_027065158.1"/>
    </source>
</evidence>
<feature type="signal peptide" evidence="3">
    <location>
        <begin position="1"/>
        <end position="21"/>
    </location>
</feature>
<proteinExistence type="predicted"/>
<evidence type="ECO:0000256" key="3">
    <source>
        <dbReference type="SAM" id="SignalP"/>
    </source>
</evidence>
<dbReference type="Proteomes" id="UP001652660">
    <property type="component" value="Chromosome 1e"/>
</dbReference>
<evidence type="ECO:0000256" key="1">
    <source>
        <dbReference type="ARBA" id="ARBA00022729"/>
    </source>
</evidence>
<evidence type="ECO:0000256" key="2">
    <source>
        <dbReference type="ARBA" id="ARBA00023180"/>
    </source>
</evidence>
<dbReference type="SUPFAM" id="SSF51110">
    <property type="entry name" value="alpha-D-mannose-specific plant lectins"/>
    <property type="match status" value="1"/>
</dbReference>
<dbReference type="InterPro" id="IPR051343">
    <property type="entry name" value="G-type_lectin_kinases/EP1-like"/>
</dbReference>
<dbReference type="AlphaFoldDB" id="A0A6P6SG93"/>
<keyword evidence="1 3" id="KW-0732">Signal</keyword>
<organism evidence="5 6">
    <name type="scientific">Coffea arabica</name>
    <name type="common">Arabian coffee</name>
    <dbReference type="NCBI Taxonomy" id="13443"/>
    <lineage>
        <taxon>Eukaryota</taxon>
        <taxon>Viridiplantae</taxon>
        <taxon>Streptophyta</taxon>
        <taxon>Embryophyta</taxon>
        <taxon>Tracheophyta</taxon>
        <taxon>Spermatophyta</taxon>
        <taxon>Magnoliopsida</taxon>
        <taxon>eudicotyledons</taxon>
        <taxon>Gunneridae</taxon>
        <taxon>Pentapetalae</taxon>
        <taxon>asterids</taxon>
        <taxon>lamiids</taxon>
        <taxon>Gentianales</taxon>
        <taxon>Rubiaceae</taxon>
        <taxon>Ixoroideae</taxon>
        <taxon>Gardenieae complex</taxon>
        <taxon>Bertiereae - Coffeeae clade</taxon>
        <taxon>Coffeeae</taxon>
        <taxon>Coffea</taxon>
    </lineage>
</organism>
<dbReference type="RefSeq" id="XP_027065158.1">
    <property type="nucleotide sequence ID" value="XM_027209357.1"/>
</dbReference>
<dbReference type="Pfam" id="PF01453">
    <property type="entry name" value="B_lectin"/>
    <property type="match status" value="1"/>
</dbReference>
<reference evidence="5" key="1">
    <citation type="journal article" date="2025" name="Foods">
        <title>Unveiling the Microbial Signatures of Arabica Coffee Cherries: Insights into Ripeness Specific Diversity, Functional Traits, and Implications for Quality and Safety.</title>
        <authorList>
            <consortium name="RefSeq"/>
            <person name="Tenea G.N."/>
            <person name="Cifuentes V."/>
            <person name="Reyes P."/>
            <person name="Cevallos-Vallejos M."/>
        </authorList>
    </citation>
    <scope>NUCLEOTIDE SEQUENCE [LARGE SCALE GENOMIC DNA]</scope>
</reference>
<reference evidence="6" key="2">
    <citation type="submission" date="2025-08" db="UniProtKB">
        <authorList>
            <consortium name="RefSeq"/>
        </authorList>
    </citation>
    <scope>IDENTIFICATION</scope>
    <source>
        <tissue evidence="6">Leaves</tissue>
    </source>
</reference>
<dbReference type="PANTHER" id="PTHR47976:SF15">
    <property type="entry name" value="G-TYPE LECTIN S-RECEPTOR-LIKE SERINE_THREONINE-PROTEIN KINASE RLK1"/>
    <property type="match status" value="1"/>
</dbReference>
<accession>A0A6P6SG93</accession>
<dbReference type="FunFam" id="2.90.10.30:FF:000001">
    <property type="entry name" value="Serine/threonine-protein kinase"/>
    <property type="match status" value="1"/>
</dbReference>
<gene>
    <name evidence="6" type="primary">LOC113691269</name>
</gene>
<dbReference type="GeneID" id="113691269"/>
<dbReference type="PROSITE" id="PS50927">
    <property type="entry name" value="BULB_LECTIN"/>
    <property type="match status" value="1"/>
</dbReference>
<protein>
    <submittedName>
        <fullName evidence="6">G-type lectin S-receptor-like serine/threonine-protein kinase LECRK3</fullName>
    </submittedName>
</protein>
<dbReference type="Gene3D" id="2.90.10.10">
    <property type="entry name" value="Bulb-type lectin domain"/>
    <property type="match status" value="2"/>
</dbReference>
<feature type="chain" id="PRO_5027865705" evidence="3">
    <location>
        <begin position="22"/>
        <end position="448"/>
    </location>
</feature>
<dbReference type="PANTHER" id="PTHR47976">
    <property type="entry name" value="G-TYPE LECTIN S-RECEPTOR-LIKE SERINE/THREONINE-PROTEIN KINASE SD2-5"/>
    <property type="match status" value="1"/>
</dbReference>
<name>A0A6P6SG93_COFAR</name>
<evidence type="ECO:0000313" key="5">
    <source>
        <dbReference type="Proteomes" id="UP001652660"/>
    </source>
</evidence>
<dbReference type="SMART" id="SM00108">
    <property type="entry name" value="B_lectin"/>
    <property type="match status" value="1"/>
</dbReference>
<dbReference type="InterPro" id="IPR001480">
    <property type="entry name" value="Bulb-type_lectin_dom"/>
</dbReference>
<keyword evidence="5" id="KW-1185">Reference proteome</keyword>
<sequence>MAYLCINLIFFLFLFPISALAQKNGIVPLGSTLTAGETSASPWLSPSGDFAFGFRQFQDKDLFLFSIWYYKIPDKTVVWFVYSIDLVPRGSTLKLDARSGLVLRDPQGLQLWSADVNSSQVDHGFMNDTGNFILKGSDDSRLWESFRFPADTILPYQDLILGDSLSSRQSATKFSQGRFYLRFLYDGNLVLATRSVPTNVYDDAEYYNSQTSDPTVLLNSGYQVTFDGRGALYIRKRNNETKELSPVSIPPALEYYHRATIDFDGVFTYYFHPRTFTGNPNWKVLWYLPENICFITGEKGSGACGFNSICHLEHGRPACSCPEGYILLDPDDKYGSCLPNSSLGCGAVKEGSTENLYDFVVINDIDWPLSDFEQIYPSNETVCEQACLQDCFCVVAIFRDNSCWKKKLPLSNGRVDTSLQSKAFIKYRKSDAPSVHPTFRPVPVGSMS</sequence>